<evidence type="ECO:0000313" key="3">
    <source>
        <dbReference type="Proteomes" id="UP000001935"/>
    </source>
</evidence>
<accession>Q2IN15</accession>
<dbReference type="Proteomes" id="UP000001935">
    <property type="component" value="Chromosome"/>
</dbReference>
<dbReference type="HOGENOM" id="CLU_1451612_0_0_7"/>
<gene>
    <name evidence="2" type="ordered locus">Adeh_0422</name>
</gene>
<dbReference type="STRING" id="290397.Adeh_0422"/>
<evidence type="ECO:0000313" key="2">
    <source>
        <dbReference type="EMBL" id="ABC80198.1"/>
    </source>
</evidence>
<name>Q2IN15_ANADE</name>
<feature type="signal peptide" evidence="1">
    <location>
        <begin position="1"/>
        <end position="34"/>
    </location>
</feature>
<proteinExistence type="predicted"/>
<dbReference type="AlphaFoldDB" id="Q2IN15"/>
<dbReference type="KEGG" id="ade:Adeh_0422"/>
<feature type="chain" id="PRO_5004210022" evidence="1">
    <location>
        <begin position="35"/>
        <end position="200"/>
    </location>
</feature>
<sequence length="200" mass="21315">MRVARRYRRPMRTPALLRLSVLCAGLLAAAAARAQDVPFEPSGEVRILAWGTMGTSAAFDEGRIVGPTVNLTRREDGTWAGDLAGRNVSLEIREGRLSGANVNLVLTQKGTATHGEGLFYGVRFRFDLDGKRLSARFGDCTVDAKRLKAPGQLRGDAACLRRGASFPSSSRATVQLIGDAANEPPPLPQLALALLATMAG</sequence>
<dbReference type="EMBL" id="CP000251">
    <property type="protein sequence ID" value="ABC80198.1"/>
    <property type="molecule type" value="Genomic_DNA"/>
</dbReference>
<protein>
    <submittedName>
        <fullName evidence="2">Uncharacterized protein</fullName>
    </submittedName>
</protein>
<evidence type="ECO:0000256" key="1">
    <source>
        <dbReference type="SAM" id="SignalP"/>
    </source>
</evidence>
<organism evidence="2 3">
    <name type="scientific">Anaeromyxobacter dehalogenans (strain 2CP-C)</name>
    <dbReference type="NCBI Taxonomy" id="290397"/>
    <lineage>
        <taxon>Bacteria</taxon>
        <taxon>Pseudomonadati</taxon>
        <taxon>Myxococcota</taxon>
        <taxon>Myxococcia</taxon>
        <taxon>Myxococcales</taxon>
        <taxon>Cystobacterineae</taxon>
        <taxon>Anaeromyxobacteraceae</taxon>
        <taxon>Anaeromyxobacter</taxon>
    </lineage>
</organism>
<reference evidence="2" key="1">
    <citation type="submission" date="2006-01" db="EMBL/GenBank/DDBJ databases">
        <title>Complete sequence of Anaeromyxobacter dehalogenans 2CP-C.</title>
        <authorList>
            <consortium name="US DOE Joint Genome Institute"/>
            <person name="Copeland A."/>
            <person name="Lucas S."/>
            <person name="Lapidus A."/>
            <person name="Barry K."/>
            <person name="Detter J.C."/>
            <person name="Glavina T."/>
            <person name="Hammon N."/>
            <person name="Israni S."/>
            <person name="Pitluck S."/>
            <person name="Brettin T."/>
            <person name="Bruce D."/>
            <person name="Han C."/>
            <person name="Tapia R."/>
            <person name="Gilna P."/>
            <person name="Kiss H."/>
            <person name="Schmutz J."/>
            <person name="Larimer F."/>
            <person name="Land M."/>
            <person name="Kyrpides N."/>
            <person name="Anderson I."/>
            <person name="Sanford R.A."/>
            <person name="Ritalahti K.M."/>
            <person name="Thomas H.S."/>
            <person name="Kirby J.R."/>
            <person name="Zhulin I.B."/>
            <person name="Loeffler F.E."/>
            <person name="Richardson P."/>
        </authorList>
    </citation>
    <scope>NUCLEOTIDE SEQUENCE</scope>
    <source>
        <strain evidence="2">2CP-C</strain>
    </source>
</reference>
<keyword evidence="1" id="KW-0732">Signal</keyword>